<dbReference type="InterPro" id="IPR036727">
    <property type="entry name" value="Olfactory_marker_sf"/>
</dbReference>
<dbReference type="Gene3D" id="2.60.120.390">
    <property type="entry name" value="Olfactory marker"/>
    <property type="match status" value="1"/>
</dbReference>
<dbReference type="Ensembl" id="ENSCUST00005007100.1">
    <property type="protein sequence ID" value="ENSCUSP00005006847.1"/>
    <property type="gene ID" value="ENSCUSG00005004285.1"/>
</dbReference>
<proteinExistence type="predicted"/>
<dbReference type="Pfam" id="PF06554">
    <property type="entry name" value="Olfactory_mark"/>
    <property type="match status" value="1"/>
</dbReference>
<dbReference type="AlphaFoldDB" id="A0A8C3U3M3"/>
<evidence type="ECO:0000313" key="2">
    <source>
        <dbReference type="Proteomes" id="UP000694563"/>
    </source>
</evidence>
<dbReference type="GO" id="GO:0007165">
    <property type="term" value="P:signal transduction"/>
    <property type="evidence" value="ECO:0007669"/>
    <property type="project" value="InterPro"/>
</dbReference>
<reference evidence="1" key="3">
    <citation type="submission" date="2025-09" db="UniProtKB">
        <authorList>
            <consortium name="Ensembl"/>
        </authorList>
    </citation>
    <scope>IDENTIFICATION</scope>
</reference>
<dbReference type="SUPFAM" id="SSF63697">
    <property type="entry name" value="Olfactory marker protein"/>
    <property type="match status" value="1"/>
</dbReference>
<reference evidence="1" key="2">
    <citation type="submission" date="2025-08" db="UniProtKB">
        <authorList>
            <consortium name="Ensembl"/>
        </authorList>
    </citation>
    <scope>IDENTIFICATION</scope>
</reference>
<dbReference type="GO" id="GO:0007608">
    <property type="term" value="P:sensory perception of smell"/>
    <property type="evidence" value="ECO:0007669"/>
    <property type="project" value="InterPro"/>
</dbReference>
<dbReference type="Proteomes" id="UP000694563">
    <property type="component" value="Chromosome 2"/>
</dbReference>
<protein>
    <submittedName>
        <fullName evidence="1">Olfactory marker protein</fullName>
    </submittedName>
</protein>
<dbReference type="PANTHER" id="PTHR15357">
    <property type="entry name" value="OLFACTORY MARKER PROTEIN"/>
    <property type="match status" value="1"/>
</dbReference>
<name>A0A8C3U3M3_CATUS</name>
<reference evidence="1" key="1">
    <citation type="submission" date="2020-10" db="EMBL/GenBank/DDBJ databases">
        <title>Catharus ustulatus (Swainson's thrush) genome, bCatUst1, primary haplotype v2.</title>
        <authorList>
            <person name="Delmore K."/>
            <person name="Vafadar M."/>
            <person name="Formenti G."/>
            <person name="Chow W."/>
            <person name="Pelan S."/>
            <person name="Howe K."/>
            <person name="Rhie A."/>
            <person name="Mountcastle J."/>
            <person name="Haase B."/>
            <person name="Fedrigo O."/>
            <person name="Jarvis E.D."/>
        </authorList>
    </citation>
    <scope>NUCLEOTIDE SEQUENCE [LARGE SCALE GENOMIC DNA]</scope>
</reference>
<keyword evidence="2" id="KW-1185">Reference proteome</keyword>
<dbReference type="GO" id="GO:0005634">
    <property type="term" value="C:nucleus"/>
    <property type="evidence" value="ECO:0007669"/>
    <property type="project" value="TreeGrafter"/>
</dbReference>
<dbReference type="InterPro" id="IPR009103">
    <property type="entry name" value="Olfactory_marker"/>
</dbReference>
<dbReference type="PANTHER" id="PTHR15357:SF0">
    <property type="entry name" value="OLFACTORY MARKER PROTEIN"/>
    <property type="match status" value="1"/>
</dbReference>
<dbReference type="GO" id="GO:0043025">
    <property type="term" value="C:neuronal cell body"/>
    <property type="evidence" value="ECO:0007669"/>
    <property type="project" value="TreeGrafter"/>
</dbReference>
<sequence length="164" mass="19070">MAQHDGGPQNGMLELPFTCDEQLTRRMRLRFQSLQQKNGRPQDGEKLLRPNEHIYRVDFIQQHKLRFLRWDVQLDRPGKVTVTGTSQHWTPDLTHLMKRQLLEPVGIFWKKLGAKEVESNEADAQEFGERIAELAQIRKVMYFLLTFTGGLEPAQLKGSIVFKV</sequence>
<evidence type="ECO:0000313" key="1">
    <source>
        <dbReference type="Ensembl" id="ENSCUSP00005006847.1"/>
    </source>
</evidence>
<organism evidence="1 2">
    <name type="scientific">Catharus ustulatus</name>
    <name type="common">Russet-backed thrush</name>
    <name type="synonym">Hylocichla ustulatus</name>
    <dbReference type="NCBI Taxonomy" id="91951"/>
    <lineage>
        <taxon>Eukaryota</taxon>
        <taxon>Metazoa</taxon>
        <taxon>Chordata</taxon>
        <taxon>Craniata</taxon>
        <taxon>Vertebrata</taxon>
        <taxon>Euteleostomi</taxon>
        <taxon>Archelosauria</taxon>
        <taxon>Archosauria</taxon>
        <taxon>Dinosauria</taxon>
        <taxon>Saurischia</taxon>
        <taxon>Theropoda</taxon>
        <taxon>Coelurosauria</taxon>
        <taxon>Aves</taxon>
        <taxon>Neognathae</taxon>
        <taxon>Neoaves</taxon>
        <taxon>Telluraves</taxon>
        <taxon>Australaves</taxon>
        <taxon>Passeriformes</taxon>
        <taxon>Turdidae</taxon>
        <taxon>Catharus</taxon>
    </lineage>
</organism>
<dbReference type="GO" id="GO:0005829">
    <property type="term" value="C:cytosol"/>
    <property type="evidence" value="ECO:0007669"/>
    <property type="project" value="TreeGrafter"/>
</dbReference>
<dbReference type="GO" id="GO:0030424">
    <property type="term" value="C:axon"/>
    <property type="evidence" value="ECO:0007669"/>
    <property type="project" value="TreeGrafter"/>
</dbReference>
<accession>A0A8C3U3M3</accession>